<dbReference type="SMART" id="SM00255">
    <property type="entry name" value="TIR"/>
    <property type="match status" value="1"/>
</dbReference>
<gene>
    <name evidence="10" type="ORF">DARMORV10_A02P37540.1</name>
</gene>
<dbReference type="InterPro" id="IPR044974">
    <property type="entry name" value="Disease_R_plants"/>
</dbReference>
<accession>A0A816X937</accession>
<dbReference type="InterPro" id="IPR042197">
    <property type="entry name" value="Apaf_helical"/>
</dbReference>
<name>A0A816X937_BRANA</name>
<evidence type="ECO:0000256" key="3">
    <source>
        <dbReference type="ARBA" id="ARBA00022737"/>
    </source>
</evidence>
<dbReference type="Pfam" id="PF20160">
    <property type="entry name" value="C-JID"/>
    <property type="match status" value="1"/>
</dbReference>
<dbReference type="Gene3D" id="3.40.50.10140">
    <property type="entry name" value="Toll/interleukin-1 receptor homology (TIR) domain"/>
    <property type="match status" value="1"/>
</dbReference>
<dbReference type="GO" id="GO:0043531">
    <property type="term" value="F:ADP binding"/>
    <property type="evidence" value="ECO:0007669"/>
    <property type="project" value="InterPro"/>
</dbReference>
<reference evidence="10" key="1">
    <citation type="submission" date="2021-01" db="EMBL/GenBank/DDBJ databases">
        <authorList>
            <consortium name="Genoscope - CEA"/>
            <person name="William W."/>
        </authorList>
    </citation>
    <scope>NUCLEOTIDE SEQUENCE</scope>
</reference>
<evidence type="ECO:0000313" key="10">
    <source>
        <dbReference type="EMBL" id="CAF2144097.1"/>
    </source>
</evidence>
<dbReference type="SMR" id="A0A816X937"/>
<dbReference type="Proteomes" id="UP001295469">
    <property type="component" value="Chromosome A02"/>
</dbReference>
<dbReference type="GO" id="GO:0061809">
    <property type="term" value="F:NAD+ nucleosidase activity, cyclic ADP-ribose generating"/>
    <property type="evidence" value="ECO:0007669"/>
    <property type="project" value="UniProtKB-EC"/>
</dbReference>
<dbReference type="Pfam" id="PF23282">
    <property type="entry name" value="WHD_ROQ1"/>
    <property type="match status" value="1"/>
</dbReference>
<proteinExistence type="predicted"/>
<evidence type="ECO:0000256" key="2">
    <source>
        <dbReference type="ARBA" id="ARBA00022614"/>
    </source>
</evidence>
<dbReference type="Pfam" id="PF07725">
    <property type="entry name" value="LRR_3"/>
    <property type="match status" value="1"/>
</dbReference>
<evidence type="ECO:0000256" key="4">
    <source>
        <dbReference type="ARBA" id="ARBA00022801"/>
    </source>
</evidence>
<dbReference type="InterPro" id="IPR027417">
    <property type="entry name" value="P-loop_NTPase"/>
</dbReference>
<evidence type="ECO:0000256" key="5">
    <source>
        <dbReference type="ARBA" id="ARBA00022821"/>
    </source>
</evidence>
<keyword evidence="6" id="KW-0520">NAD</keyword>
<dbReference type="Gene3D" id="3.40.50.300">
    <property type="entry name" value="P-loop containing nucleotide triphosphate hydrolases"/>
    <property type="match status" value="1"/>
</dbReference>
<dbReference type="InterPro" id="IPR045344">
    <property type="entry name" value="C-JID"/>
</dbReference>
<dbReference type="GO" id="GO:0006952">
    <property type="term" value="P:defense response"/>
    <property type="evidence" value="ECO:0007669"/>
    <property type="project" value="UniProtKB-KW"/>
</dbReference>
<dbReference type="SUPFAM" id="SSF52058">
    <property type="entry name" value="L domain-like"/>
    <property type="match status" value="2"/>
</dbReference>
<dbReference type="InterPro" id="IPR000157">
    <property type="entry name" value="TIR_dom"/>
</dbReference>
<keyword evidence="5" id="KW-0611">Plant defense</keyword>
<dbReference type="EMBL" id="HG994356">
    <property type="protein sequence ID" value="CAF2144097.1"/>
    <property type="molecule type" value="Genomic_DNA"/>
</dbReference>
<keyword evidence="3" id="KW-0677">Repeat</keyword>
<feature type="domain" description="TIR" evidence="9">
    <location>
        <begin position="11"/>
        <end position="177"/>
    </location>
</feature>
<evidence type="ECO:0000256" key="1">
    <source>
        <dbReference type="ARBA" id="ARBA00011982"/>
    </source>
</evidence>
<dbReference type="FunFam" id="3.40.50.300:FF:001002">
    <property type="entry name" value="Disease resistance protein (TIR-NBS-LRR class)"/>
    <property type="match status" value="1"/>
</dbReference>
<organism evidence="10">
    <name type="scientific">Brassica napus</name>
    <name type="common">Rape</name>
    <dbReference type="NCBI Taxonomy" id="3708"/>
    <lineage>
        <taxon>Eukaryota</taxon>
        <taxon>Viridiplantae</taxon>
        <taxon>Streptophyta</taxon>
        <taxon>Embryophyta</taxon>
        <taxon>Tracheophyta</taxon>
        <taxon>Spermatophyta</taxon>
        <taxon>Magnoliopsida</taxon>
        <taxon>eudicotyledons</taxon>
        <taxon>Gunneridae</taxon>
        <taxon>Pentapetalae</taxon>
        <taxon>rosids</taxon>
        <taxon>malvids</taxon>
        <taxon>Brassicales</taxon>
        <taxon>Brassicaceae</taxon>
        <taxon>Brassiceae</taxon>
        <taxon>Brassica</taxon>
    </lineage>
</organism>
<evidence type="ECO:0000259" key="9">
    <source>
        <dbReference type="PROSITE" id="PS50104"/>
    </source>
</evidence>
<dbReference type="Gene3D" id="3.80.10.10">
    <property type="entry name" value="Ribonuclease Inhibitor"/>
    <property type="match status" value="2"/>
</dbReference>
<dbReference type="GO" id="GO:0007165">
    <property type="term" value="P:signal transduction"/>
    <property type="evidence" value="ECO:0007669"/>
    <property type="project" value="InterPro"/>
</dbReference>
<keyword evidence="2" id="KW-0433">Leucine-rich repeat</keyword>
<comment type="catalytic activity">
    <reaction evidence="7">
        <text>NAD(+) + H2O = ADP-D-ribose + nicotinamide + H(+)</text>
        <dbReference type="Rhea" id="RHEA:16301"/>
        <dbReference type="ChEBI" id="CHEBI:15377"/>
        <dbReference type="ChEBI" id="CHEBI:15378"/>
        <dbReference type="ChEBI" id="CHEBI:17154"/>
        <dbReference type="ChEBI" id="CHEBI:57540"/>
        <dbReference type="ChEBI" id="CHEBI:57967"/>
        <dbReference type="EC" id="3.2.2.6"/>
    </reaction>
    <physiologicalReaction direction="left-to-right" evidence="7">
        <dbReference type="Rhea" id="RHEA:16302"/>
    </physiologicalReaction>
</comment>
<dbReference type="PANTHER" id="PTHR11017:SF363">
    <property type="entry name" value="TIR DOMAIN-CONTAINING PROTEIN"/>
    <property type="match status" value="1"/>
</dbReference>
<evidence type="ECO:0000256" key="7">
    <source>
        <dbReference type="ARBA" id="ARBA00047304"/>
    </source>
</evidence>
<dbReference type="InterPro" id="IPR058192">
    <property type="entry name" value="WHD_ROQ1-like"/>
</dbReference>
<dbReference type="EC" id="3.2.2.6" evidence="1"/>
<dbReference type="InterPro" id="IPR002182">
    <property type="entry name" value="NB-ARC"/>
</dbReference>
<dbReference type="PANTHER" id="PTHR11017">
    <property type="entry name" value="LEUCINE-RICH REPEAT-CONTAINING PROTEIN"/>
    <property type="match status" value="1"/>
</dbReference>
<evidence type="ECO:0000256" key="6">
    <source>
        <dbReference type="ARBA" id="ARBA00023027"/>
    </source>
</evidence>
<dbReference type="Pfam" id="PF01582">
    <property type="entry name" value="TIR"/>
    <property type="match status" value="1"/>
</dbReference>
<dbReference type="FunFam" id="1.10.8.430:FF:000002">
    <property type="entry name" value="Disease resistance protein (TIR-NBS-LRR class)"/>
    <property type="match status" value="1"/>
</dbReference>
<protein>
    <recommendedName>
        <fullName evidence="1">ADP-ribosyl cyclase/cyclic ADP-ribose hydrolase</fullName>
        <ecNumber evidence="1">3.2.2.6</ecNumber>
    </recommendedName>
</protein>
<keyword evidence="4" id="KW-0378">Hydrolase</keyword>
<evidence type="ECO:0000256" key="8">
    <source>
        <dbReference type="SAM" id="MobiDB-lite"/>
    </source>
</evidence>
<dbReference type="FunFam" id="3.40.50.10140:FF:000007">
    <property type="entry name" value="Disease resistance protein (TIR-NBS-LRR class)"/>
    <property type="match status" value="1"/>
</dbReference>
<feature type="region of interest" description="Disordered" evidence="8">
    <location>
        <begin position="1225"/>
        <end position="1250"/>
    </location>
</feature>
<dbReference type="PRINTS" id="PR00364">
    <property type="entry name" value="DISEASERSIST"/>
</dbReference>
<sequence>MASSSSSSSNGRYHVFPSFRGEDVRNSFLSHLLMELERNLITTFIDHGIDRSRPIGSELLLAIKESRIAIVIFSKNYASSTWCLNELVEIHKCFKDLNQMVIPIFYHVDPSDVRKQTGEFGDRFKETCMDKTEDEIERLVRALTDVANLAGQDSKNWTVEGEAKMIEHIAKDVFNKSLSYIRCGIFSPIVMIPSNDFSDFVGIEAHFQRLNNLLCLESEEVRKVGIWGPSGIGKSTIGRVLFSQLSSRFHHHAFVSYKSTKQWDDYSMKLSLDERLLSEISCQKDLKVSHLGVVKQMLNHKKVLIIVDDVDDLEVLNTFMDQTRLVGSGSRIIVITQDRKLLKSQEIELIYEVELPSYDLAIQMFCRSAFGKNSPPYGFEELTEEVALHSSNLPLGLSVLGSSLKGMTKVEWVEMLPRLLNSLDGKIKNTLKVCYDRLDVKEQELFLWIACLSDGPNVSFLKDLLGDSAEIGLKILNDKSLIRRESTEFVRMHSLLQKLGKEINRADPINNRRFLTEAEDICDVLTDNAGTKNTLAMYLNMSEINEPLSMDENSFQRMRNLKLLHFYKPWWWSRETGKGRLTLPDRGLHHFPRKLRLLRWDEYPSKCMPFNFRAESLVEIRMEYSKLEKLWEGTQFLGSLKEMDMSYSADLKEIPDLSKAINVKKLNLRGCKSLVALPSSIGNLSNLFLLKLKGCTSLVTLPSSIGKLSKLSKLDMSKCSNLKFLPADVNLESLLILKLNGCSQLRMFPRISRNIEWLYLEETALEREEDSSWIENIPHLKELYWDDVPLSCMPPNLNPEYMKYLKMRGGRLKKLWGGVKSLEYLREMDLSGCESLVEIPDLSMAIGLRYLELKNCKSLVMLPSSIRNLNQLERLNMEGCTMLEVLPVDIDLPNLGQLNLSGCLKLRNFPQISTRIEFLYLDDTAIEEIPSWIKNMSRLWELTMRRCKNLKKISAEIFKWQYLEADFSDCGGITTICDHLPGWPHNDFFDISSFSSYRYPGGVTPFKFKNCFDLDRDAQEIIIQSNPIMAVIPGGEVPMYFTHRGCGSSLSILLSESSLSQESLLLKTCLVVGHSSHYPARYIQLPLLVARLPKEHDYCDVKVDAACTYEKDHQVLFILHIQIKGVDNPPSELNNNVLLLEFYTNHYVRYGGGCSRRKQISTVEGIKGCGARVMNISETDGERNRRKKKMRMTVPTFQEHTNSPYIQPAVNSRLVAPNLDLSLGLAGASSGEESDEESDEESNRSKKKMRMTVPTFQEHSNSLYIQTAVNFEPMAQNMELSLGLAGASPFDPCLGRESLHSEPMIIEQQNTGASDEEDPSFSALLLNFFT</sequence>
<dbReference type="PROSITE" id="PS50104">
    <property type="entry name" value="TIR"/>
    <property type="match status" value="1"/>
</dbReference>
<dbReference type="InterPro" id="IPR032675">
    <property type="entry name" value="LRR_dom_sf"/>
</dbReference>
<dbReference type="InterPro" id="IPR035897">
    <property type="entry name" value="Toll_tir_struct_dom_sf"/>
</dbReference>
<dbReference type="Gene3D" id="1.10.8.430">
    <property type="entry name" value="Helical domain of apoptotic protease-activating factors"/>
    <property type="match status" value="1"/>
</dbReference>
<dbReference type="Pfam" id="PF00931">
    <property type="entry name" value="NB-ARC"/>
    <property type="match status" value="1"/>
</dbReference>
<dbReference type="SUPFAM" id="SSF52540">
    <property type="entry name" value="P-loop containing nucleoside triphosphate hydrolases"/>
    <property type="match status" value="1"/>
</dbReference>
<dbReference type="SUPFAM" id="SSF52200">
    <property type="entry name" value="Toll/Interleukin receptor TIR domain"/>
    <property type="match status" value="1"/>
</dbReference>
<dbReference type="InterPro" id="IPR011713">
    <property type="entry name" value="Leu-rich_rpt_3"/>
</dbReference>